<keyword evidence="3" id="KW-1185">Reference proteome</keyword>
<proteinExistence type="predicted"/>
<comment type="caution">
    <text evidence="2">The sequence shown here is derived from an EMBL/GenBank/DDBJ whole genome shotgun (WGS) entry which is preliminary data.</text>
</comment>
<dbReference type="PANTHER" id="PTHR22762:SF127">
    <property type="entry name" value="ALPHA-XYLOSIDASE 1-RELATED"/>
    <property type="match status" value="1"/>
</dbReference>
<dbReference type="EMBL" id="BAABME010037719">
    <property type="protein sequence ID" value="GAA0164917.1"/>
    <property type="molecule type" value="Genomic_DNA"/>
</dbReference>
<protein>
    <submittedName>
        <fullName evidence="2">Glucosidase</fullName>
    </submittedName>
</protein>
<accession>A0AAV3QLH4</accession>
<evidence type="ECO:0000259" key="1">
    <source>
        <dbReference type="Pfam" id="PF21365"/>
    </source>
</evidence>
<evidence type="ECO:0000313" key="2">
    <source>
        <dbReference type="EMBL" id="GAA0164917.1"/>
    </source>
</evidence>
<dbReference type="Gene3D" id="2.60.40.1180">
    <property type="entry name" value="Golgi alpha-mannosidase II"/>
    <property type="match status" value="2"/>
</dbReference>
<reference evidence="2 3" key="1">
    <citation type="submission" date="2024-01" db="EMBL/GenBank/DDBJ databases">
        <title>The complete chloroplast genome sequence of Lithospermum erythrorhizon: insights into the phylogenetic relationship among Boraginaceae species and the maternal lineages of purple gromwells.</title>
        <authorList>
            <person name="Okada T."/>
            <person name="Watanabe K."/>
        </authorList>
    </citation>
    <scope>NUCLEOTIDE SEQUENCE [LARGE SCALE GENOMIC DNA]</scope>
</reference>
<dbReference type="InterPro" id="IPR048395">
    <property type="entry name" value="Glyco_hydro_31_C"/>
</dbReference>
<dbReference type="Proteomes" id="UP001454036">
    <property type="component" value="Unassembled WGS sequence"/>
</dbReference>
<organism evidence="2 3">
    <name type="scientific">Lithospermum erythrorhizon</name>
    <name type="common">Purple gromwell</name>
    <name type="synonym">Lithospermum officinale var. erythrorhizon</name>
    <dbReference type="NCBI Taxonomy" id="34254"/>
    <lineage>
        <taxon>Eukaryota</taxon>
        <taxon>Viridiplantae</taxon>
        <taxon>Streptophyta</taxon>
        <taxon>Embryophyta</taxon>
        <taxon>Tracheophyta</taxon>
        <taxon>Spermatophyta</taxon>
        <taxon>Magnoliopsida</taxon>
        <taxon>eudicotyledons</taxon>
        <taxon>Gunneridae</taxon>
        <taxon>Pentapetalae</taxon>
        <taxon>asterids</taxon>
        <taxon>lamiids</taxon>
        <taxon>Boraginales</taxon>
        <taxon>Boraginaceae</taxon>
        <taxon>Boraginoideae</taxon>
        <taxon>Lithospermeae</taxon>
        <taxon>Lithospermum</taxon>
    </lineage>
</organism>
<dbReference type="AlphaFoldDB" id="A0AAV3QLH4"/>
<dbReference type="InterPro" id="IPR013780">
    <property type="entry name" value="Glyco_hydro_b"/>
</dbReference>
<evidence type="ECO:0000313" key="3">
    <source>
        <dbReference type="Proteomes" id="UP001454036"/>
    </source>
</evidence>
<name>A0AAV3QLH4_LITER</name>
<gene>
    <name evidence="2" type="ORF">LIER_43699</name>
</gene>
<sequence>MVSPVLEQNKTEVKALFLPGTWYNMFDMTQAVVSDEPKYLTLDAPLHVINAHLYQNAIIPMQRGGLISKEARKTPFSLIVAFPMRATDGEAKGKLFLDDDQLPEMKLGNGYSTYVEFFATVSQGKVKVWSDVQESKVALDQGWTIEKITC</sequence>
<dbReference type="GO" id="GO:0004553">
    <property type="term" value="F:hydrolase activity, hydrolyzing O-glycosyl compounds"/>
    <property type="evidence" value="ECO:0007669"/>
    <property type="project" value="TreeGrafter"/>
</dbReference>
<dbReference type="Pfam" id="PF21365">
    <property type="entry name" value="Glyco_hydro_31_3rd"/>
    <property type="match status" value="1"/>
</dbReference>
<dbReference type="PANTHER" id="PTHR22762">
    <property type="entry name" value="ALPHA-GLUCOSIDASE"/>
    <property type="match status" value="1"/>
</dbReference>
<feature type="domain" description="Glycosyl hydrolase family 31 C-terminal" evidence="1">
    <location>
        <begin position="1"/>
        <end position="59"/>
    </location>
</feature>